<dbReference type="OrthoDB" id="5580718at2"/>
<dbReference type="Proteomes" id="UP000001036">
    <property type="component" value="Chromosome"/>
</dbReference>
<dbReference type="HOGENOM" id="CLU_1000006_0_0_6"/>
<dbReference type="EMBL" id="CP000934">
    <property type="protein sequence ID" value="ACE83123.1"/>
    <property type="molecule type" value="Genomic_DNA"/>
</dbReference>
<protein>
    <recommendedName>
        <fullName evidence="3">Aspartyl protease</fullName>
    </recommendedName>
</protein>
<dbReference type="Gene3D" id="2.40.70.10">
    <property type="entry name" value="Acid Proteases"/>
    <property type="match status" value="2"/>
</dbReference>
<dbReference type="SUPFAM" id="SSF50630">
    <property type="entry name" value="Acid proteases"/>
    <property type="match status" value="1"/>
</dbReference>
<name>B3PDQ9_CELJU</name>
<evidence type="ECO:0000313" key="1">
    <source>
        <dbReference type="EMBL" id="ACE83123.1"/>
    </source>
</evidence>
<reference evidence="1 2" key="1">
    <citation type="journal article" date="2008" name="J. Bacteriol.">
        <title>Insights into plant cell wall degradation from the genome sequence of the soil bacterium Cellvibrio japonicus.</title>
        <authorList>
            <person name="Deboy R.T."/>
            <person name="Mongodin E.F."/>
            <person name="Fouts D.E."/>
            <person name="Tailford L.E."/>
            <person name="Khouri H."/>
            <person name="Emerson J.B."/>
            <person name="Mohamoud Y."/>
            <person name="Watkins K."/>
            <person name="Henrissat B."/>
            <person name="Gilbert H.J."/>
            <person name="Nelson K.E."/>
        </authorList>
    </citation>
    <scope>NUCLEOTIDE SEQUENCE [LARGE SCALE GENOMIC DNA]</scope>
    <source>
        <strain evidence="1 2">Ueda107</strain>
    </source>
</reference>
<keyword evidence="2" id="KW-1185">Reference proteome</keyword>
<evidence type="ECO:0008006" key="3">
    <source>
        <dbReference type="Google" id="ProtNLM"/>
    </source>
</evidence>
<proteinExistence type="predicted"/>
<dbReference type="InterPro" id="IPR021109">
    <property type="entry name" value="Peptidase_aspartic_dom_sf"/>
</dbReference>
<accession>B3PDQ9</accession>
<evidence type="ECO:0000313" key="2">
    <source>
        <dbReference type="Proteomes" id="UP000001036"/>
    </source>
</evidence>
<sequence>MRNYLLTMALLFCTCTNAMEVKKYIHPVPVWSDLFTVQGYFYKKEYRLLVDTGSSYSVFGKDLIDEIRSLDSNLKIKSMFSEFLRQDILYADNVKFYLDKNYVYPSRIFFSDLIKNIPFEMDGILGFEYLYNVGFKVNFQDKILMLNPKEFYGNKIKLRVKDYYPQIEVTINKCKFSMAIDTGSTKSSLKEEDWNSLMSCGSTELYKEEIYASNALESIHEKTVEKGVFEIKIGNSISNITLSKSHGPHSNINLLGNDLLKDYEMTIPKKSKYIYLNKIEKPE</sequence>
<dbReference type="InterPro" id="IPR001969">
    <property type="entry name" value="Aspartic_peptidase_AS"/>
</dbReference>
<dbReference type="AlphaFoldDB" id="B3PDQ9"/>
<dbReference type="STRING" id="498211.CJA_1519"/>
<dbReference type="GO" id="GO:0004190">
    <property type="term" value="F:aspartic-type endopeptidase activity"/>
    <property type="evidence" value="ECO:0007669"/>
    <property type="project" value="InterPro"/>
</dbReference>
<dbReference type="PROSITE" id="PS00141">
    <property type="entry name" value="ASP_PROTEASE"/>
    <property type="match status" value="1"/>
</dbReference>
<gene>
    <name evidence="1" type="ordered locus">CJA_1519</name>
</gene>
<dbReference type="KEGG" id="cja:CJA_1519"/>
<dbReference type="GO" id="GO:0006508">
    <property type="term" value="P:proteolysis"/>
    <property type="evidence" value="ECO:0007669"/>
    <property type="project" value="InterPro"/>
</dbReference>
<organism evidence="1 2">
    <name type="scientific">Cellvibrio japonicus (strain Ueda107)</name>
    <name type="common">Pseudomonas fluorescens subsp. cellulosa</name>
    <dbReference type="NCBI Taxonomy" id="498211"/>
    <lineage>
        <taxon>Bacteria</taxon>
        <taxon>Pseudomonadati</taxon>
        <taxon>Pseudomonadota</taxon>
        <taxon>Gammaproteobacteria</taxon>
        <taxon>Cellvibrionales</taxon>
        <taxon>Cellvibrionaceae</taxon>
        <taxon>Cellvibrio</taxon>
    </lineage>
</organism>